<evidence type="ECO:0000256" key="6">
    <source>
        <dbReference type="ARBA" id="ARBA00023136"/>
    </source>
</evidence>
<feature type="transmembrane region" description="Helical" evidence="7">
    <location>
        <begin position="20"/>
        <end position="39"/>
    </location>
</feature>
<dbReference type="InterPro" id="IPR000515">
    <property type="entry name" value="MetI-like"/>
</dbReference>
<keyword evidence="3" id="KW-1003">Cell membrane</keyword>
<reference evidence="9 10" key="1">
    <citation type="submission" date="2020-02" db="EMBL/GenBank/DDBJ databases">
        <title>Paenibacillus sp. nov., isolated from rhizosphere soil of tomato.</title>
        <authorList>
            <person name="Weon H.-Y."/>
            <person name="Lee S.A."/>
        </authorList>
    </citation>
    <scope>NUCLEOTIDE SEQUENCE [LARGE SCALE GENOMIC DNA]</scope>
    <source>
        <strain evidence="9 10">14171R-81</strain>
    </source>
</reference>
<dbReference type="CDD" id="cd06261">
    <property type="entry name" value="TM_PBP2"/>
    <property type="match status" value="1"/>
</dbReference>
<feature type="transmembrane region" description="Helical" evidence="7">
    <location>
        <begin position="81"/>
        <end position="105"/>
    </location>
</feature>
<evidence type="ECO:0000256" key="2">
    <source>
        <dbReference type="ARBA" id="ARBA00022448"/>
    </source>
</evidence>
<keyword evidence="6 7" id="KW-0472">Membrane</keyword>
<dbReference type="Pfam" id="PF00528">
    <property type="entry name" value="BPD_transp_1"/>
    <property type="match status" value="1"/>
</dbReference>
<dbReference type="GO" id="GO:0005886">
    <property type="term" value="C:plasma membrane"/>
    <property type="evidence" value="ECO:0007669"/>
    <property type="project" value="UniProtKB-SubCell"/>
</dbReference>
<evidence type="ECO:0000256" key="1">
    <source>
        <dbReference type="ARBA" id="ARBA00004651"/>
    </source>
</evidence>
<evidence type="ECO:0000256" key="5">
    <source>
        <dbReference type="ARBA" id="ARBA00022989"/>
    </source>
</evidence>
<evidence type="ECO:0000256" key="7">
    <source>
        <dbReference type="RuleBase" id="RU363032"/>
    </source>
</evidence>
<dbReference type="SUPFAM" id="SSF161098">
    <property type="entry name" value="MetI-like"/>
    <property type="match status" value="1"/>
</dbReference>
<dbReference type="Proteomes" id="UP000479114">
    <property type="component" value="Chromosome"/>
</dbReference>
<sequence>MKAKSASSAAASRRNAKQLAGIAILVFFAAAAFIGPRLAPYPKNDIDFEPWLKPSLKHLLGTDSYGQDVFAQLIYGTHTSFLVGILAGAITTIIGVLVGLTAGFYRRWVSDALMFLVDLLLIIPVMALMIILASFLPSMGLTSIILVIGLLSWLYMARSIRSQTLSERQRGYVDAARVVGMSNPEIMVKEILPNLFPIIAANLVSVTTQAVLAEAGLSFLGIGDPRSVSWGTILALAHSNNAIMYDAWWWIVPPGIAIALFCFGFVLLGNGTLERYRAKRGAQQHFS</sequence>
<comment type="similarity">
    <text evidence="7">Belongs to the binding-protein-dependent transport system permease family.</text>
</comment>
<evidence type="ECO:0000313" key="10">
    <source>
        <dbReference type="Proteomes" id="UP000479114"/>
    </source>
</evidence>
<feature type="transmembrane region" description="Helical" evidence="7">
    <location>
        <begin position="112"/>
        <end position="133"/>
    </location>
</feature>
<dbReference type="InterPro" id="IPR035906">
    <property type="entry name" value="MetI-like_sf"/>
</dbReference>
<dbReference type="PANTHER" id="PTHR43386:SF1">
    <property type="entry name" value="D,D-DIPEPTIDE TRANSPORT SYSTEM PERMEASE PROTEIN DDPC-RELATED"/>
    <property type="match status" value="1"/>
</dbReference>
<accession>A0A6C0P4U1</accession>
<keyword evidence="5 7" id="KW-1133">Transmembrane helix</keyword>
<dbReference type="AlphaFoldDB" id="A0A6C0P4U1"/>
<dbReference type="PROSITE" id="PS50928">
    <property type="entry name" value="ABC_TM1"/>
    <property type="match status" value="1"/>
</dbReference>
<keyword evidence="2 7" id="KW-0813">Transport</keyword>
<dbReference type="RefSeq" id="WP_162643459.1">
    <property type="nucleotide sequence ID" value="NZ_CP048286.1"/>
</dbReference>
<feature type="transmembrane region" description="Helical" evidence="7">
    <location>
        <begin position="191"/>
        <end position="212"/>
    </location>
</feature>
<keyword evidence="10" id="KW-1185">Reference proteome</keyword>
<name>A0A6C0P4U1_9BACL</name>
<protein>
    <submittedName>
        <fullName evidence="9">ABC transporter permease</fullName>
    </submittedName>
</protein>
<keyword evidence="4 7" id="KW-0812">Transmembrane</keyword>
<dbReference type="GO" id="GO:0055085">
    <property type="term" value="P:transmembrane transport"/>
    <property type="evidence" value="ECO:0007669"/>
    <property type="project" value="InterPro"/>
</dbReference>
<dbReference type="KEGG" id="prz:GZH47_23475"/>
<evidence type="ECO:0000256" key="3">
    <source>
        <dbReference type="ARBA" id="ARBA00022475"/>
    </source>
</evidence>
<evidence type="ECO:0000256" key="4">
    <source>
        <dbReference type="ARBA" id="ARBA00022692"/>
    </source>
</evidence>
<dbReference type="Gene3D" id="1.10.3720.10">
    <property type="entry name" value="MetI-like"/>
    <property type="match status" value="1"/>
</dbReference>
<dbReference type="InterPro" id="IPR050366">
    <property type="entry name" value="BP-dependent_transpt_permease"/>
</dbReference>
<evidence type="ECO:0000259" key="8">
    <source>
        <dbReference type="PROSITE" id="PS50928"/>
    </source>
</evidence>
<dbReference type="PANTHER" id="PTHR43386">
    <property type="entry name" value="OLIGOPEPTIDE TRANSPORT SYSTEM PERMEASE PROTEIN APPC"/>
    <property type="match status" value="1"/>
</dbReference>
<feature type="transmembrane region" description="Helical" evidence="7">
    <location>
        <begin position="247"/>
        <end position="270"/>
    </location>
</feature>
<proteinExistence type="inferred from homology"/>
<organism evidence="9 10">
    <name type="scientific">Paenibacillus rhizovicinus</name>
    <dbReference type="NCBI Taxonomy" id="2704463"/>
    <lineage>
        <taxon>Bacteria</taxon>
        <taxon>Bacillati</taxon>
        <taxon>Bacillota</taxon>
        <taxon>Bacilli</taxon>
        <taxon>Bacillales</taxon>
        <taxon>Paenibacillaceae</taxon>
        <taxon>Paenibacillus</taxon>
    </lineage>
</organism>
<comment type="subcellular location">
    <subcellularLocation>
        <location evidence="1 7">Cell membrane</location>
        <topology evidence="1 7">Multi-pass membrane protein</topology>
    </subcellularLocation>
</comment>
<dbReference type="EMBL" id="CP048286">
    <property type="protein sequence ID" value="QHW33465.1"/>
    <property type="molecule type" value="Genomic_DNA"/>
</dbReference>
<feature type="transmembrane region" description="Helical" evidence="7">
    <location>
        <begin position="139"/>
        <end position="156"/>
    </location>
</feature>
<feature type="domain" description="ABC transmembrane type-1" evidence="8">
    <location>
        <begin position="77"/>
        <end position="269"/>
    </location>
</feature>
<evidence type="ECO:0000313" key="9">
    <source>
        <dbReference type="EMBL" id="QHW33465.1"/>
    </source>
</evidence>
<gene>
    <name evidence="9" type="ORF">GZH47_23475</name>
</gene>